<name>A0A6J4QQA1_9ACTN</name>
<keyword evidence="5 7" id="KW-1133">Transmembrane helix</keyword>
<accession>A0A6J4QQA1</accession>
<evidence type="ECO:0000256" key="5">
    <source>
        <dbReference type="ARBA" id="ARBA00022989"/>
    </source>
</evidence>
<feature type="transmembrane region" description="Helical" evidence="7">
    <location>
        <begin position="26"/>
        <end position="47"/>
    </location>
</feature>
<proteinExistence type="inferred from homology"/>
<dbReference type="AlphaFoldDB" id="A0A6J4QQA1"/>
<dbReference type="InterPro" id="IPR002758">
    <property type="entry name" value="Cation_antiport_E"/>
</dbReference>
<comment type="similarity">
    <text evidence="2">Belongs to the CPA3 antiporters (TC 2.A.63) subunit E family.</text>
</comment>
<dbReference type="PANTHER" id="PTHR34584">
    <property type="entry name" value="NA(+)/H(+) ANTIPORTER SUBUNIT E1"/>
    <property type="match status" value="1"/>
</dbReference>
<evidence type="ECO:0000256" key="1">
    <source>
        <dbReference type="ARBA" id="ARBA00004651"/>
    </source>
</evidence>
<evidence type="ECO:0000256" key="2">
    <source>
        <dbReference type="ARBA" id="ARBA00006228"/>
    </source>
</evidence>
<dbReference type="GO" id="GO:0008324">
    <property type="term" value="F:monoatomic cation transmembrane transporter activity"/>
    <property type="evidence" value="ECO:0007669"/>
    <property type="project" value="InterPro"/>
</dbReference>
<evidence type="ECO:0000256" key="6">
    <source>
        <dbReference type="ARBA" id="ARBA00023136"/>
    </source>
</evidence>
<organism evidence="8">
    <name type="scientific">uncultured Rubrobacteraceae bacterium</name>
    <dbReference type="NCBI Taxonomy" id="349277"/>
    <lineage>
        <taxon>Bacteria</taxon>
        <taxon>Bacillati</taxon>
        <taxon>Actinomycetota</taxon>
        <taxon>Rubrobacteria</taxon>
        <taxon>Rubrobacterales</taxon>
        <taxon>Rubrobacteraceae</taxon>
        <taxon>environmental samples</taxon>
    </lineage>
</organism>
<comment type="subcellular location">
    <subcellularLocation>
        <location evidence="1">Cell membrane</location>
        <topology evidence="1">Multi-pass membrane protein</topology>
    </subcellularLocation>
</comment>
<feature type="transmembrane region" description="Helical" evidence="7">
    <location>
        <begin position="59"/>
        <end position="78"/>
    </location>
</feature>
<evidence type="ECO:0000256" key="4">
    <source>
        <dbReference type="ARBA" id="ARBA00022692"/>
    </source>
</evidence>
<keyword evidence="4 7" id="KW-0812">Transmembrane</keyword>
<dbReference type="EMBL" id="CADCVC010000153">
    <property type="protein sequence ID" value="CAA9446316.1"/>
    <property type="molecule type" value="Genomic_DNA"/>
</dbReference>
<protein>
    <recommendedName>
        <fullName evidence="9">Na(+) H(+) antiporter subunit E</fullName>
    </recommendedName>
</protein>
<sequence length="165" mass="18116">MKRAGLGFVLLTLVYAMVLVSFHPLDLLFGVVFSAALLYAFRGFVFGGEDGGPGPLPGLLGRFVAFFPFAWAVVMDVVKGTWEVALVTLHLRPLRRPGIIKVPVGERTPTGVAVSALVTTLSPGAFLVEANEEFMLLHLIDATDPVAAREKHEDFYQRYQRKVFP</sequence>
<keyword evidence="3" id="KW-1003">Cell membrane</keyword>
<gene>
    <name evidence="8" type="ORF">AVDCRST_MAG80-1810</name>
</gene>
<evidence type="ECO:0000256" key="3">
    <source>
        <dbReference type="ARBA" id="ARBA00022475"/>
    </source>
</evidence>
<reference evidence="8" key="1">
    <citation type="submission" date="2020-02" db="EMBL/GenBank/DDBJ databases">
        <authorList>
            <person name="Meier V. D."/>
        </authorList>
    </citation>
    <scope>NUCLEOTIDE SEQUENCE</scope>
    <source>
        <strain evidence="8">AVDCRST_MAG80</strain>
    </source>
</reference>
<keyword evidence="6 7" id="KW-0472">Membrane</keyword>
<evidence type="ECO:0000256" key="7">
    <source>
        <dbReference type="SAM" id="Phobius"/>
    </source>
</evidence>
<dbReference type="Pfam" id="PF01899">
    <property type="entry name" value="MNHE"/>
    <property type="match status" value="1"/>
</dbReference>
<dbReference type="PANTHER" id="PTHR34584:SF1">
    <property type="entry name" value="NA(+)_H(+) ANTIPORTER SUBUNIT E1"/>
    <property type="match status" value="1"/>
</dbReference>
<evidence type="ECO:0008006" key="9">
    <source>
        <dbReference type="Google" id="ProtNLM"/>
    </source>
</evidence>
<evidence type="ECO:0000313" key="8">
    <source>
        <dbReference type="EMBL" id="CAA9446316.1"/>
    </source>
</evidence>
<dbReference type="GO" id="GO:0005886">
    <property type="term" value="C:plasma membrane"/>
    <property type="evidence" value="ECO:0007669"/>
    <property type="project" value="UniProtKB-SubCell"/>
</dbReference>